<evidence type="ECO:0000313" key="5">
    <source>
        <dbReference type="EMBL" id="KAF9577048.1"/>
    </source>
</evidence>
<dbReference type="InterPro" id="IPR046342">
    <property type="entry name" value="CBS_dom_sf"/>
</dbReference>
<gene>
    <name evidence="5" type="primary">SDS23_3</name>
    <name evidence="5" type="ORF">BGW38_007998</name>
</gene>
<dbReference type="GO" id="GO:0004865">
    <property type="term" value="F:protein serine/threonine phosphatase inhibitor activity"/>
    <property type="evidence" value="ECO:0007669"/>
    <property type="project" value="TreeGrafter"/>
</dbReference>
<dbReference type="AlphaFoldDB" id="A0A9P6FKG1"/>
<dbReference type="SUPFAM" id="SSF54631">
    <property type="entry name" value="CBS-domain pair"/>
    <property type="match status" value="1"/>
</dbReference>
<proteinExistence type="predicted"/>
<dbReference type="InterPro" id="IPR050511">
    <property type="entry name" value="AMPK_gamma/SDS23_families"/>
</dbReference>
<name>A0A9P6FKG1_9FUNG</name>
<evidence type="ECO:0000313" key="6">
    <source>
        <dbReference type="Proteomes" id="UP000780801"/>
    </source>
</evidence>
<keyword evidence="6" id="KW-1185">Reference proteome</keyword>
<dbReference type="OrthoDB" id="2415987at2759"/>
<protein>
    <submittedName>
        <fullName evidence="5">Cell separation during budding</fullName>
    </submittedName>
</protein>
<keyword evidence="1" id="KW-0677">Repeat</keyword>
<evidence type="ECO:0000256" key="3">
    <source>
        <dbReference type="PROSITE-ProRule" id="PRU00703"/>
    </source>
</evidence>
<dbReference type="Gene3D" id="3.10.580.10">
    <property type="entry name" value="CBS-domain"/>
    <property type="match status" value="2"/>
</dbReference>
<dbReference type="InterPro" id="IPR000644">
    <property type="entry name" value="CBS_dom"/>
</dbReference>
<comment type="caution">
    <text evidence="5">The sequence shown here is derived from an EMBL/GenBank/DDBJ whole genome shotgun (WGS) entry which is preliminary data.</text>
</comment>
<reference evidence="5" key="1">
    <citation type="journal article" date="2020" name="Fungal Divers.">
        <title>Resolving the Mortierellaceae phylogeny through synthesis of multi-gene phylogenetics and phylogenomics.</title>
        <authorList>
            <person name="Vandepol N."/>
            <person name="Liber J."/>
            <person name="Desiro A."/>
            <person name="Na H."/>
            <person name="Kennedy M."/>
            <person name="Barry K."/>
            <person name="Grigoriev I.V."/>
            <person name="Miller A.N."/>
            <person name="O'Donnell K."/>
            <person name="Stajich J.E."/>
            <person name="Bonito G."/>
        </authorList>
    </citation>
    <scope>NUCLEOTIDE SEQUENCE</scope>
    <source>
        <strain evidence="5">KOD1015</strain>
    </source>
</reference>
<dbReference type="GO" id="GO:0042149">
    <property type="term" value="P:cellular response to glucose starvation"/>
    <property type="evidence" value="ECO:0007669"/>
    <property type="project" value="TreeGrafter"/>
</dbReference>
<accession>A0A9P6FKG1</accession>
<keyword evidence="2 3" id="KW-0129">CBS domain</keyword>
<evidence type="ECO:0000259" key="4">
    <source>
        <dbReference type="PROSITE" id="PS51371"/>
    </source>
</evidence>
<dbReference type="PANTHER" id="PTHR13780">
    <property type="entry name" value="AMP-ACTIVATED PROTEIN KINASE, GAMMA REGULATORY SUBUNIT"/>
    <property type="match status" value="1"/>
</dbReference>
<organism evidence="5 6">
    <name type="scientific">Lunasporangiospora selenospora</name>
    <dbReference type="NCBI Taxonomy" id="979761"/>
    <lineage>
        <taxon>Eukaryota</taxon>
        <taxon>Fungi</taxon>
        <taxon>Fungi incertae sedis</taxon>
        <taxon>Mucoromycota</taxon>
        <taxon>Mortierellomycotina</taxon>
        <taxon>Mortierellomycetes</taxon>
        <taxon>Mortierellales</taxon>
        <taxon>Mortierellaceae</taxon>
        <taxon>Lunasporangiospora</taxon>
    </lineage>
</organism>
<feature type="non-terminal residue" evidence="5">
    <location>
        <position position="149"/>
    </location>
</feature>
<dbReference type="Proteomes" id="UP000780801">
    <property type="component" value="Unassembled WGS sequence"/>
</dbReference>
<dbReference type="EMBL" id="JAABOA010005385">
    <property type="protein sequence ID" value="KAF9577048.1"/>
    <property type="molecule type" value="Genomic_DNA"/>
</dbReference>
<dbReference type="SMART" id="SM00116">
    <property type="entry name" value="CBS"/>
    <property type="match status" value="2"/>
</dbReference>
<evidence type="ECO:0000256" key="1">
    <source>
        <dbReference type="ARBA" id="ARBA00022737"/>
    </source>
</evidence>
<dbReference type="PANTHER" id="PTHR13780:SF36">
    <property type="entry name" value="CBS DOMAIN-CONTAINING PROTEIN"/>
    <property type="match status" value="1"/>
</dbReference>
<dbReference type="Pfam" id="PF00571">
    <property type="entry name" value="CBS"/>
    <property type="match status" value="2"/>
</dbReference>
<feature type="domain" description="CBS" evidence="4">
    <location>
        <begin position="87"/>
        <end position="148"/>
    </location>
</feature>
<sequence length="149" mass="16259">MDADGNMKGILSQSSTLDYLMRHLSEYPNLQPIMQKSLQQCGLTNNKVLSVNGEEKVLNALISMSTNSVSSLAVLDDQGMLLGNISMTDIKDQYPILDVNAKSTFGYTLSKLQATKAHRMWIVNDSGCAVGVVSLTDVFRVLSGLIDEQ</sequence>
<dbReference type="PROSITE" id="PS51371">
    <property type="entry name" value="CBS"/>
    <property type="match status" value="1"/>
</dbReference>
<evidence type="ECO:0000256" key="2">
    <source>
        <dbReference type="ARBA" id="ARBA00023122"/>
    </source>
</evidence>